<keyword evidence="3" id="KW-1185">Reference proteome</keyword>
<feature type="chain" id="PRO_5013185749" description="Tetratricopeptide repeat protein" evidence="1">
    <location>
        <begin position="37"/>
        <end position="491"/>
    </location>
</feature>
<keyword evidence="1" id="KW-0732">Signal</keyword>
<dbReference type="AlphaFoldDB" id="A0A1X6ZES9"/>
<dbReference type="Proteomes" id="UP000193570">
    <property type="component" value="Unassembled WGS sequence"/>
</dbReference>
<dbReference type="SUPFAM" id="SSF48452">
    <property type="entry name" value="TPR-like"/>
    <property type="match status" value="1"/>
</dbReference>
<dbReference type="OrthoDB" id="7684399at2"/>
<dbReference type="EMBL" id="FWFK01000004">
    <property type="protein sequence ID" value="SLN49270.1"/>
    <property type="molecule type" value="Genomic_DNA"/>
</dbReference>
<gene>
    <name evidence="2" type="ORF">ROJ8625_02425</name>
</gene>
<protein>
    <recommendedName>
        <fullName evidence="4">Tetratricopeptide repeat protein</fullName>
    </recommendedName>
</protein>
<organism evidence="2 3">
    <name type="scientific">Roseivivax jejudonensis</name>
    <dbReference type="NCBI Taxonomy" id="1529041"/>
    <lineage>
        <taxon>Bacteria</taxon>
        <taxon>Pseudomonadati</taxon>
        <taxon>Pseudomonadota</taxon>
        <taxon>Alphaproteobacteria</taxon>
        <taxon>Rhodobacterales</taxon>
        <taxon>Roseobacteraceae</taxon>
        <taxon>Roseivivax</taxon>
    </lineage>
</organism>
<evidence type="ECO:0000313" key="2">
    <source>
        <dbReference type="EMBL" id="SLN49270.1"/>
    </source>
</evidence>
<evidence type="ECO:0000313" key="3">
    <source>
        <dbReference type="Proteomes" id="UP000193570"/>
    </source>
</evidence>
<dbReference type="InterPro" id="IPR011990">
    <property type="entry name" value="TPR-like_helical_dom_sf"/>
</dbReference>
<proteinExistence type="predicted"/>
<name>A0A1X6ZES9_9RHOB</name>
<feature type="signal peptide" evidence="1">
    <location>
        <begin position="1"/>
        <end position="36"/>
    </location>
</feature>
<dbReference type="RefSeq" id="WP_085792118.1">
    <property type="nucleotide sequence ID" value="NZ_FWFK01000004.1"/>
</dbReference>
<reference evidence="2 3" key="1">
    <citation type="submission" date="2017-03" db="EMBL/GenBank/DDBJ databases">
        <authorList>
            <person name="Afonso C.L."/>
            <person name="Miller P.J."/>
            <person name="Scott M.A."/>
            <person name="Spackman E."/>
            <person name="Goraichik I."/>
            <person name="Dimitrov K.M."/>
            <person name="Suarez D.L."/>
            <person name="Swayne D.E."/>
        </authorList>
    </citation>
    <scope>NUCLEOTIDE SEQUENCE [LARGE SCALE GENOMIC DNA]</scope>
    <source>
        <strain evidence="2 3">CECT 8625</strain>
    </source>
</reference>
<evidence type="ECO:0008006" key="4">
    <source>
        <dbReference type="Google" id="ProtNLM"/>
    </source>
</evidence>
<dbReference type="Gene3D" id="1.25.40.10">
    <property type="entry name" value="Tetratricopeptide repeat domain"/>
    <property type="match status" value="1"/>
</dbReference>
<accession>A0A1X6ZES9</accession>
<evidence type="ECO:0000256" key="1">
    <source>
        <dbReference type="SAM" id="SignalP"/>
    </source>
</evidence>
<sequence>MTAAGAQATHPPPGRRARRLGRVLAALVLWAGAAGAQGADAPERAAPAAGAGAQSVLTPDALRDVAGRAAVSGRPDLARSAAEALLARDPDDVQALLILSRAARDGQDFDTARDAAGRAFRGAGDADTRYAAALAMAQALSSDGARTRAQFWLRRAMQIAPTERQKAQAVADFRYVRSRNPWSTRLSFSVAPSSNVNGGTTSESFDLFLPIGNGYYVPAPDLEPEGASRALSGLEIGTGISTERVIFETRTRRISLDLGLSRRDVVLSDDARDIAPDAENGDFARTTVSAGLTQDWTTPSKRVGASIGARLARDWYGGDLLSQTVSANGTLRVALAPRLLGQAGLSVDHEAGFGTREDADGWRASLGATHVLEGGHRLSLALSHRDRESDAEILDFTEQEAKLSLDLGRPVLGTGLAFGLSASGRAYEEHPYSLDGRNDRRYGAWARASLDELDYYGFVPDLTLSASRTESDIGLYDSEEFGVSVGIRSKF</sequence>